<dbReference type="GO" id="GO:0003677">
    <property type="term" value="F:DNA binding"/>
    <property type="evidence" value="ECO:0007669"/>
    <property type="project" value="InterPro"/>
</dbReference>
<evidence type="ECO:0000313" key="3">
    <source>
        <dbReference type="Proteomes" id="UP000716004"/>
    </source>
</evidence>
<organism evidence="2 3">
    <name type="scientific">Candidatus Sysuiplasma superficiale</name>
    <dbReference type="NCBI Taxonomy" id="2823368"/>
    <lineage>
        <taxon>Archaea</taxon>
        <taxon>Methanobacteriati</taxon>
        <taxon>Thermoplasmatota</taxon>
        <taxon>Thermoplasmata</taxon>
        <taxon>Candidatus Sysuiplasmatales</taxon>
        <taxon>Candidatus Sysuiplasmataceae</taxon>
        <taxon>Candidatus Sysuiplasma</taxon>
    </lineage>
</organism>
<evidence type="ECO:0000259" key="1">
    <source>
        <dbReference type="Pfam" id="PF01609"/>
    </source>
</evidence>
<sequence length="372" mass="43222">MHSTEDVNERKVKDFVLKRFERHFQLPVGNSDYPKGAYLAVLVLTAMAHRFVDGFAETMRRTWLLPVPSGDTIRRKLNRMPARDVKRQLLEINNDVLSKAVRMRLFTHPVTCAIDCNDREYYGKRTSKLVVGGKHKNGTSWFYRIATLCVVEKGMRFEIAATEYSAFSSLPKVVRRLLDESSKYVRIRHLLMDRGFSTVEIRHMLTGMGISYLMPVKTDDRIEREVKAAHGLRFRHIEWTTAYRRITDTTTLIIIDSSEVVPKKSKPGSEQVFWLYVTNMPVTDGNIVDLCRYYDARWGIETGYRIDDHEFTGMTTSHSDAIRIFYLLLSIILRNIWTLLKAVQTEKGMSEMRAYEFSEELKKDVFTAYISS</sequence>
<gene>
    <name evidence="2" type="ORF">J9259_10270</name>
</gene>
<dbReference type="GO" id="GO:0006313">
    <property type="term" value="P:DNA transposition"/>
    <property type="evidence" value="ECO:0007669"/>
    <property type="project" value="InterPro"/>
</dbReference>
<comment type="caution">
    <text evidence="2">The sequence shown here is derived from an EMBL/GenBank/DDBJ whole genome shotgun (WGS) entry which is preliminary data.</text>
</comment>
<dbReference type="InterPro" id="IPR002559">
    <property type="entry name" value="Transposase_11"/>
</dbReference>
<name>A0A8J8CGR8_9ARCH</name>
<protein>
    <submittedName>
        <fullName evidence="2">Transposase</fullName>
    </submittedName>
</protein>
<dbReference type="PANTHER" id="PTHR33252">
    <property type="entry name" value="THIRD ORF IN TRANSPOSON ISC1160"/>
    <property type="match status" value="1"/>
</dbReference>
<reference evidence="2" key="1">
    <citation type="submission" date="2021-04" db="EMBL/GenBank/DDBJ databases">
        <title>Genomic insights into ecological role and evolution of a novel Thermoplasmata order Candidatus Sysuiplasmatales.</title>
        <authorList>
            <person name="Yuan Y."/>
        </authorList>
    </citation>
    <scope>NUCLEOTIDE SEQUENCE</scope>
    <source>
        <strain evidence="2">YP2-bin.285</strain>
    </source>
</reference>
<dbReference type="EMBL" id="JAGVSJ010000100">
    <property type="protein sequence ID" value="MBX8632877.1"/>
    <property type="molecule type" value="Genomic_DNA"/>
</dbReference>
<dbReference type="InterPro" id="IPR012337">
    <property type="entry name" value="RNaseH-like_sf"/>
</dbReference>
<dbReference type="GO" id="GO:0004803">
    <property type="term" value="F:transposase activity"/>
    <property type="evidence" value="ECO:0007669"/>
    <property type="project" value="InterPro"/>
</dbReference>
<accession>A0A8J8CGR8</accession>
<dbReference type="AlphaFoldDB" id="A0A8J8CGR8"/>
<proteinExistence type="predicted"/>
<dbReference type="SUPFAM" id="SSF53098">
    <property type="entry name" value="Ribonuclease H-like"/>
    <property type="match status" value="1"/>
</dbReference>
<feature type="domain" description="Transposase IS4-like" evidence="1">
    <location>
        <begin position="134"/>
        <end position="305"/>
    </location>
</feature>
<dbReference type="Proteomes" id="UP000716004">
    <property type="component" value="Unassembled WGS sequence"/>
</dbReference>
<dbReference type="Pfam" id="PF01609">
    <property type="entry name" value="DDE_Tnp_1"/>
    <property type="match status" value="1"/>
</dbReference>
<dbReference type="PANTHER" id="PTHR33252:SF2">
    <property type="entry name" value="TRANSPOSASE IS4-LIKE DOMAIN-CONTAINING PROTEIN"/>
    <property type="match status" value="1"/>
</dbReference>
<dbReference type="Gene3D" id="3.90.350.10">
    <property type="entry name" value="Transposase Inhibitor Protein From Tn5, Chain A, domain 1"/>
    <property type="match status" value="1"/>
</dbReference>
<evidence type="ECO:0000313" key="2">
    <source>
        <dbReference type="EMBL" id="MBX8632877.1"/>
    </source>
</evidence>